<dbReference type="EMBL" id="CP116394">
    <property type="protein sequence ID" value="WCE45249.1"/>
    <property type="molecule type" value="Genomic_DNA"/>
</dbReference>
<keyword evidence="1" id="KW-0812">Transmembrane</keyword>
<dbReference type="Proteomes" id="UP001211044">
    <property type="component" value="Chromosome"/>
</dbReference>
<gene>
    <name evidence="2" type="ORF">PIG85_06145</name>
</gene>
<organism evidence="2 3">
    <name type="scientific">Winkia neuii subsp. anitrata</name>
    <dbReference type="NCBI Taxonomy" id="29318"/>
    <lineage>
        <taxon>Bacteria</taxon>
        <taxon>Bacillati</taxon>
        <taxon>Actinomycetota</taxon>
        <taxon>Actinomycetes</taxon>
        <taxon>Actinomycetales</taxon>
        <taxon>Actinomycetaceae</taxon>
        <taxon>Winkia</taxon>
    </lineage>
</organism>
<evidence type="ECO:0000313" key="2">
    <source>
        <dbReference type="EMBL" id="WCE45249.1"/>
    </source>
</evidence>
<sequence length="80" mass="8517">MEKVKTATGTRKDIRSIAYIMAFTLGLLLIIAGAVMSTPVPAIVGALLLVACSVAVMITEPEALDIYAQAYSDSEAYTRH</sequence>
<dbReference type="AlphaFoldDB" id="A0AB38XM38"/>
<dbReference type="KEGG" id="wne:PIG85_06145"/>
<reference evidence="2" key="1">
    <citation type="submission" date="2023-01" db="EMBL/GenBank/DDBJ databases">
        <title>Comparative Genomic Analysis of the Clinically-Derived Winkia Strain NY0527 Provides Evidence into the Taxonomic Reassignment of Winkia neuii and Characterizes Their Virulence Traits.</title>
        <authorList>
            <person name="Cai X."/>
            <person name="Peng Y."/>
            <person name="Li M."/>
            <person name="Qiu Y."/>
            <person name="Wang Y."/>
            <person name="Xu L."/>
            <person name="Hou Q."/>
        </authorList>
    </citation>
    <scope>NUCLEOTIDE SEQUENCE</scope>
    <source>
        <strain evidence="2">NY0527</strain>
    </source>
</reference>
<accession>A0AB38XM38</accession>
<evidence type="ECO:0000256" key="1">
    <source>
        <dbReference type="SAM" id="Phobius"/>
    </source>
</evidence>
<keyword evidence="1" id="KW-1133">Transmembrane helix</keyword>
<name>A0AB38XM38_9ACTO</name>
<dbReference type="RefSeq" id="WP_004805004.1">
    <property type="nucleotide sequence ID" value="NZ_CP116394.1"/>
</dbReference>
<feature type="transmembrane region" description="Helical" evidence="1">
    <location>
        <begin position="42"/>
        <end position="59"/>
    </location>
</feature>
<keyword evidence="1" id="KW-0472">Membrane</keyword>
<evidence type="ECO:0000313" key="3">
    <source>
        <dbReference type="Proteomes" id="UP001211044"/>
    </source>
</evidence>
<protein>
    <submittedName>
        <fullName evidence="2">Uncharacterized protein</fullName>
    </submittedName>
</protein>
<proteinExistence type="predicted"/>
<feature type="transmembrane region" description="Helical" evidence="1">
    <location>
        <begin position="16"/>
        <end position="36"/>
    </location>
</feature>